<protein>
    <submittedName>
        <fullName evidence="6">ABC transporter ATP-binding protein</fullName>
    </submittedName>
</protein>
<dbReference type="Pfam" id="PF14524">
    <property type="entry name" value="Wzt_C"/>
    <property type="match status" value="1"/>
</dbReference>
<keyword evidence="3" id="KW-0547">Nucleotide-binding</keyword>
<gene>
    <name evidence="6" type="ORF">J9253_20845</name>
</gene>
<dbReference type="GO" id="GO:0005524">
    <property type="term" value="F:ATP binding"/>
    <property type="evidence" value="ECO:0007669"/>
    <property type="project" value="UniProtKB-KW"/>
</dbReference>
<dbReference type="PROSITE" id="PS00211">
    <property type="entry name" value="ABC_TRANSPORTER_1"/>
    <property type="match status" value="1"/>
</dbReference>
<dbReference type="CDD" id="cd03220">
    <property type="entry name" value="ABC_KpsT_Wzt"/>
    <property type="match status" value="1"/>
</dbReference>
<dbReference type="CDD" id="cd10147">
    <property type="entry name" value="Wzt_C-like"/>
    <property type="match status" value="1"/>
</dbReference>
<keyword evidence="2" id="KW-0813">Transport</keyword>
<dbReference type="PROSITE" id="PS50893">
    <property type="entry name" value="ABC_TRANSPORTER_2"/>
    <property type="match status" value="1"/>
</dbReference>
<accession>A0ABX7WVH2</accession>
<evidence type="ECO:0000313" key="6">
    <source>
        <dbReference type="EMBL" id="QTR46383.1"/>
    </source>
</evidence>
<dbReference type="Gene3D" id="2.70.50.60">
    <property type="entry name" value="abc- transporter (atp binding component) like domain"/>
    <property type="match status" value="1"/>
</dbReference>
<comment type="similarity">
    <text evidence="1">Belongs to the ABC transporter superfamily.</text>
</comment>
<dbReference type="InterPro" id="IPR003439">
    <property type="entry name" value="ABC_transporter-like_ATP-bd"/>
</dbReference>
<dbReference type="SMART" id="SM00382">
    <property type="entry name" value="AAA"/>
    <property type="match status" value="1"/>
</dbReference>
<name>A0ABX7WVH2_9GAMM</name>
<evidence type="ECO:0000313" key="7">
    <source>
        <dbReference type="Proteomes" id="UP000672039"/>
    </source>
</evidence>
<dbReference type="Pfam" id="PF00005">
    <property type="entry name" value="ABC_tran"/>
    <property type="match status" value="1"/>
</dbReference>
<dbReference type="PANTHER" id="PTHR46743">
    <property type="entry name" value="TEICHOIC ACIDS EXPORT ATP-BINDING PROTEIN TAGH"/>
    <property type="match status" value="1"/>
</dbReference>
<keyword evidence="4 6" id="KW-0067">ATP-binding</keyword>
<dbReference type="RefSeq" id="WP_210222719.1">
    <property type="nucleotide sequence ID" value="NZ_CP072801.1"/>
</dbReference>
<dbReference type="InterPro" id="IPR050683">
    <property type="entry name" value="Bact_Polysacc_Export_ATP-bd"/>
</dbReference>
<sequence length="406" mass="44506">MHILTVKGLHKSFSLYNSPLDRLKERLLGGQRHRQYSAIHDVNLALAPGESLALIGQNGAGKSTLLKLITGVLLADAGVIERRGRITGLLELGTGFDHELSGMENISVNGSLLGMNAAEIEQRRATIVEFAELGDYIHEPMRTYSSGMMMRLGFSIAIHADPACFVVDEALSVGDARFQQKCLRKIRDFQSKGGSLLFVSHDLTSVKLLCNRAIVLDQGRTVFEGTPDAAVNYYYQVIARLDQVEMVANSAKNTGYGLKNVQILSAELQNRSGKTESFSAGEQAYLNIQIIAQQAVSDLELGILIRDRFGQDVFGTNTALLGNEAALHFSAGQTTVIELGFPMNLGIGKYTVTLALHKDMDHLEHCEHWWDNVLEFEVAGFHTPVFAGMVYLPVTLQQTGKRDIAA</sequence>
<dbReference type="Proteomes" id="UP000672039">
    <property type="component" value="Chromosome"/>
</dbReference>
<dbReference type="InterPro" id="IPR003593">
    <property type="entry name" value="AAA+_ATPase"/>
</dbReference>
<proteinExistence type="inferred from homology"/>
<dbReference type="SUPFAM" id="SSF52540">
    <property type="entry name" value="P-loop containing nucleoside triphosphate hydrolases"/>
    <property type="match status" value="1"/>
</dbReference>
<dbReference type="EMBL" id="CP072801">
    <property type="protein sequence ID" value="QTR46383.1"/>
    <property type="molecule type" value="Genomic_DNA"/>
</dbReference>
<organism evidence="6 7">
    <name type="scientific">Thiothrix litoralis</name>
    <dbReference type="NCBI Taxonomy" id="2891210"/>
    <lineage>
        <taxon>Bacteria</taxon>
        <taxon>Pseudomonadati</taxon>
        <taxon>Pseudomonadota</taxon>
        <taxon>Gammaproteobacteria</taxon>
        <taxon>Thiotrichales</taxon>
        <taxon>Thiotrichaceae</taxon>
        <taxon>Thiothrix</taxon>
    </lineage>
</organism>
<reference evidence="6 7" key="1">
    <citation type="submission" date="2021-04" db="EMBL/GenBank/DDBJ databases">
        <title>Genomics, taxonomy and metabolism of representatives of sulfur bacteria of the genus Thiothrix: Thiothrix fructosivorans QT, Thiothrix unzii A1T and three new species, Thiothrix subterranea sp. nov., Thiothrix litoralis sp. nov. and 'Candidatus Thiothrix anitrata' sp. nov.</title>
        <authorList>
            <person name="Ravin N.V."/>
            <person name="Smolyakov D."/>
            <person name="Rudenko T.S."/>
            <person name="Mardanov A.V."/>
            <person name="Beletsky A.V."/>
            <person name="Markov N.D."/>
            <person name="Fomenkov A.I."/>
            <person name="Roberts R.J."/>
            <person name="Karnachuk O.V."/>
            <person name="Novikov A."/>
            <person name="Grabovich M.Y."/>
        </authorList>
    </citation>
    <scope>NUCLEOTIDE SEQUENCE [LARGE SCALE GENOMIC DNA]</scope>
    <source>
        <strain evidence="6 7">AS</strain>
    </source>
</reference>
<dbReference type="InterPro" id="IPR017871">
    <property type="entry name" value="ABC_transporter-like_CS"/>
</dbReference>
<evidence type="ECO:0000256" key="3">
    <source>
        <dbReference type="ARBA" id="ARBA00022741"/>
    </source>
</evidence>
<dbReference type="Gene3D" id="3.40.50.300">
    <property type="entry name" value="P-loop containing nucleotide triphosphate hydrolases"/>
    <property type="match status" value="1"/>
</dbReference>
<dbReference type="InterPro" id="IPR029439">
    <property type="entry name" value="Wzt_C"/>
</dbReference>
<keyword evidence="7" id="KW-1185">Reference proteome</keyword>
<dbReference type="InterPro" id="IPR027417">
    <property type="entry name" value="P-loop_NTPase"/>
</dbReference>
<evidence type="ECO:0000256" key="2">
    <source>
        <dbReference type="ARBA" id="ARBA00022448"/>
    </source>
</evidence>
<evidence type="ECO:0000259" key="5">
    <source>
        <dbReference type="PROSITE" id="PS50893"/>
    </source>
</evidence>
<feature type="domain" description="ABC transporter" evidence="5">
    <location>
        <begin position="23"/>
        <end position="243"/>
    </location>
</feature>
<dbReference type="InterPro" id="IPR015860">
    <property type="entry name" value="ABC_transpr_TagH-like"/>
</dbReference>
<evidence type="ECO:0000256" key="4">
    <source>
        <dbReference type="ARBA" id="ARBA00022840"/>
    </source>
</evidence>
<dbReference type="PANTHER" id="PTHR46743:SF2">
    <property type="entry name" value="TEICHOIC ACIDS EXPORT ATP-BINDING PROTEIN TAGH"/>
    <property type="match status" value="1"/>
</dbReference>
<evidence type="ECO:0000256" key="1">
    <source>
        <dbReference type="ARBA" id="ARBA00005417"/>
    </source>
</evidence>